<dbReference type="EMBL" id="JH717900">
    <property type="protein sequence ID" value="EWZ38979.1"/>
    <property type="molecule type" value="Genomic_DNA"/>
</dbReference>
<dbReference type="EMBL" id="JH717900">
    <property type="protein sequence ID" value="EWZ38980.1"/>
    <property type="molecule type" value="Genomic_DNA"/>
</dbReference>
<dbReference type="AlphaFoldDB" id="W9KC66"/>
<dbReference type="HOGENOM" id="CLU_2133605_0_0_1"/>
<dbReference type="EMBL" id="JH717900">
    <property type="protein sequence ID" value="EWZ38978.1"/>
    <property type="molecule type" value="Genomic_DNA"/>
</dbReference>
<name>W9KC66_FUSOX</name>
<reference evidence="1" key="2">
    <citation type="submission" date="2012-06" db="EMBL/GenBank/DDBJ databases">
        <title>Annotation of the Genome Sequence of Fusarium oxysporum Fo47.</title>
        <authorList>
            <consortium name="The Broad Institute Genomics Platform"/>
            <person name="Ma L.-J."/>
            <person name="Corby-Kistler H."/>
            <person name="Broz K."/>
            <person name="Gale L.R."/>
            <person name="Jonkers W."/>
            <person name="O'Donnell K."/>
            <person name="Ploetz R."/>
            <person name="Steinberg C."/>
            <person name="Schwartz D.C."/>
            <person name="VanEtten H."/>
            <person name="Zhou S."/>
            <person name="Young S.K."/>
            <person name="Zeng Q."/>
            <person name="Gargeya S."/>
            <person name="Fitzgerald M."/>
            <person name="Abouelleil A."/>
            <person name="Alvarado L."/>
            <person name="Chapman S.B."/>
            <person name="Gainer-Dewar J."/>
            <person name="Goldberg J."/>
            <person name="Griggs A."/>
            <person name="Gujja S."/>
            <person name="Hansen M."/>
            <person name="Howarth C."/>
            <person name="Imamovic A."/>
            <person name="Ireland A."/>
            <person name="Larimer J."/>
            <person name="McCowan C."/>
            <person name="Murphy C."/>
            <person name="Pearson M."/>
            <person name="Poon T.W."/>
            <person name="Priest M."/>
            <person name="Roberts A."/>
            <person name="Saif S."/>
            <person name="Shea T."/>
            <person name="Sykes S."/>
            <person name="Wortman J."/>
            <person name="Nusbaum C."/>
            <person name="Birren B."/>
        </authorList>
    </citation>
    <scope>NUCLEOTIDE SEQUENCE</scope>
    <source>
        <strain evidence="1">Fo47</strain>
    </source>
</reference>
<organism evidence="1">
    <name type="scientific">Fusarium oxysporum Fo47</name>
    <dbReference type="NCBI Taxonomy" id="660027"/>
    <lineage>
        <taxon>Eukaryota</taxon>
        <taxon>Fungi</taxon>
        <taxon>Dikarya</taxon>
        <taxon>Ascomycota</taxon>
        <taxon>Pezizomycotina</taxon>
        <taxon>Sordariomycetes</taxon>
        <taxon>Hypocreomycetidae</taxon>
        <taxon>Hypocreales</taxon>
        <taxon>Nectriaceae</taxon>
        <taxon>Fusarium</taxon>
        <taxon>Fusarium oxysporum species complex</taxon>
    </lineage>
</organism>
<accession>W9KC66</accession>
<dbReference type="Proteomes" id="UP000030766">
    <property type="component" value="Unassembled WGS sequence"/>
</dbReference>
<evidence type="ECO:0000313" key="1">
    <source>
        <dbReference type="EMBL" id="EWZ38978.1"/>
    </source>
</evidence>
<dbReference type="VEuPathDB" id="FungiDB:FOZG_08218"/>
<protein>
    <submittedName>
        <fullName evidence="1">Uncharacterized protein</fullName>
    </submittedName>
</protein>
<sequence length="113" mass="12855">MVSARSRIQWLSPKSTSALCEDASEAVEDFRCANYLHFLYPRIDIYVDTSWYMLLGLMQLRSCQNSLPDAHRNFQKVQNSTDPCSDLSDCPCRPIMTRESIISGSPFAKEAAR</sequence>
<gene>
    <name evidence="1" type="ORF">FOZG_08218</name>
</gene>
<proteinExistence type="predicted"/>
<reference evidence="1" key="1">
    <citation type="submission" date="2011-06" db="EMBL/GenBank/DDBJ databases">
        <title>The Genome Sequence of Fusarium oxysporum Fo47.</title>
        <authorList>
            <consortium name="The Broad Institute Genome Sequencing Platform"/>
            <person name="Ma L.-J."/>
            <person name="Gale L.R."/>
            <person name="Schwartz D.C."/>
            <person name="Zhou S."/>
            <person name="Corby-Kistler H."/>
            <person name="Young S.K."/>
            <person name="Zeng Q."/>
            <person name="Gargeya S."/>
            <person name="Fitzgerald M."/>
            <person name="Haas B."/>
            <person name="Abouelleil A."/>
            <person name="Alvarado L."/>
            <person name="Arachchi H.M."/>
            <person name="Berlin A."/>
            <person name="Brown A."/>
            <person name="Chapman S.B."/>
            <person name="Chen Z."/>
            <person name="Dunbar C."/>
            <person name="Freedman E."/>
            <person name="Gearin G."/>
            <person name="Gellesch M."/>
            <person name="Goldberg J."/>
            <person name="Griggs A."/>
            <person name="Gujja S."/>
            <person name="Heiman D."/>
            <person name="Howarth C."/>
            <person name="Larson L."/>
            <person name="Lui A."/>
            <person name="MacDonald P.J.P."/>
            <person name="Mehta T."/>
            <person name="Montmayeur A."/>
            <person name="Murphy C."/>
            <person name="Neiman D."/>
            <person name="Pearson M."/>
            <person name="Priest M."/>
            <person name="Roberts A."/>
            <person name="Saif S."/>
            <person name="Shea T."/>
            <person name="Shenoy N."/>
            <person name="Sisk P."/>
            <person name="Stolte C."/>
            <person name="Sykes S."/>
            <person name="Wortman J."/>
            <person name="Nusbaum C."/>
            <person name="Birren B."/>
        </authorList>
    </citation>
    <scope>NUCLEOTIDE SEQUENCE [LARGE SCALE GENOMIC DNA]</scope>
    <source>
        <strain evidence="1">Fo47</strain>
    </source>
</reference>